<organism evidence="2">
    <name type="scientific">hydrothermal vent metagenome</name>
    <dbReference type="NCBI Taxonomy" id="652676"/>
    <lineage>
        <taxon>unclassified sequences</taxon>
        <taxon>metagenomes</taxon>
        <taxon>ecological metagenomes</taxon>
    </lineage>
</organism>
<dbReference type="GO" id="GO:0016740">
    <property type="term" value="F:transferase activity"/>
    <property type="evidence" value="ECO:0007669"/>
    <property type="project" value="UniProtKB-KW"/>
</dbReference>
<evidence type="ECO:0000313" key="2">
    <source>
        <dbReference type="EMBL" id="VAX36171.1"/>
    </source>
</evidence>
<dbReference type="InterPro" id="IPR029044">
    <property type="entry name" value="Nucleotide-diphossugar_trans"/>
</dbReference>
<keyword evidence="2" id="KW-0808">Transferase</keyword>
<dbReference type="Gene3D" id="3.90.550.10">
    <property type="entry name" value="Spore Coat Polysaccharide Biosynthesis Protein SpsA, Chain A"/>
    <property type="match status" value="1"/>
</dbReference>
<dbReference type="Pfam" id="PF00535">
    <property type="entry name" value="Glycos_transf_2"/>
    <property type="match status" value="1"/>
</dbReference>
<dbReference type="InterPro" id="IPR050256">
    <property type="entry name" value="Glycosyltransferase_2"/>
</dbReference>
<dbReference type="SUPFAM" id="SSF53448">
    <property type="entry name" value="Nucleotide-diphospho-sugar transferases"/>
    <property type="match status" value="1"/>
</dbReference>
<dbReference type="CDD" id="cd04179">
    <property type="entry name" value="DPM_DPG-synthase_like"/>
    <property type="match status" value="1"/>
</dbReference>
<sequence>MTLKKKVLVSPIAFNENVKLKNVIERFLQSGVADKVDYLVIDDASTDGTTEMIQGFSDKRVRAIRHPGRMGVGAGIRTAIRYAQAKRYDVLVIMAGNDKDNPEEIPRLIDPILNEGYDFVQGSRYKEEGGIGGDMPAYRKWATKLHPWLMSLSTHKKLTDTTNGFRAFRLSFLENKRIDIDQPWLDKYELEPYLLYKVITLGYKFTEVAVTKIYPAKKLGYTKMKPLTGWWSILRPVVYLGLGIKK</sequence>
<dbReference type="InterPro" id="IPR001173">
    <property type="entry name" value="Glyco_trans_2-like"/>
</dbReference>
<dbReference type="AlphaFoldDB" id="A0A3B1DBG4"/>
<feature type="domain" description="Glycosyltransferase 2-like" evidence="1">
    <location>
        <begin position="13"/>
        <end position="174"/>
    </location>
</feature>
<reference evidence="2" key="1">
    <citation type="submission" date="2018-06" db="EMBL/GenBank/DDBJ databases">
        <authorList>
            <person name="Zhirakovskaya E."/>
        </authorList>
    </citation>
    <scope>NUCLEOTIDE SEQUENCE</scope>
</reference>
<dbReference type="PANTHER" id="PTHR48090">
    <property type="entry name" value="UNDECAPRENYL-PHOSPHATE 4-DEOXY-4-FORMAMIDO-L-ARABINOSE TRANSFERASE-RELATED"/>
    <property type="match status" value="1"/>
</dbReference>
<dbReference type="PANTHER" id="PTHR48090:SF7">
    <property type="entry name" value="RFBJ PROTEIN"/>
    <property type="match status" value="1"/>
</dbReference>
<name>A0A3B1DBG4_9ZZZZ</name>
<gene>
    <name evidence="2" type="ORF">MNBD_UNCLBAC01-454</name>
</gene>
<protein>
    <submittedName>
        <fullName evidence="2">Glycosyltransferase( EC:2.4.- )</fullName>
    </submittedName>
</protein>
<dbReference type="EMBL" id="UOGJ01000083">
    <property type="protein sequence ID" value="VAX36171.1"/>
    <property type="molecule type" value="Genomic_DNA"/>
</dbReference>
<evidence type="ECO:0000259" key="1">
    <source>
        <dbReference type="Pfam" id="PF00535"/>
    </source>
</evidence>
<accession>A0A3B1DBG4</accession>
<proteinExistence type="predicted"/>